<evidence type="ECO:0000313" key="2">
    <source>
        <dbReference type="Proteomes" id="UP001597119"/>
    </source>
</evidence>
<reference evidence="1 2" key="1">
    <citation type="journal article" date="2019" name="Int. J. Syst. Evol. Microbiol.">
        <title>The Global Catalogue of Microorganisms (GCM) 10K type strain sequencing project: providing services to taxonomists for standard genome sequencing and annotation.</title>
        <authorList>
            <consortium name="The Broad Institute Genomics Platform"/>
            <consortium name="The Broad Institute Genome Sequencing Center for Infectious Disease"/>
            <person name="Wu L."/>
            <person name="Ma J."/>
        </authorList>
    </citation>
    <scope>NUCLEOTIDE SEQUENCE [LARGE SCALE GENOMIC DNA]</scope>
    <source>
        <strain evidence="1 2">CGMCC 1.12125</strain>
    </source>
</reference>
<dbReference type="AlphaFoldDB" id="A0ABD6CDH7"/>
<accession>A0ABD6CDH7</accession>
<dbReference type="Proteomes" id="UP001597119">
    <property type="component" value="Unassembled WGS sequence"/>
</dbReference>
<proteinExistence type="predicted"/>
<dbReference type="RefSeq" id="WP_247380267.1">
    <property type="nucleotide sequence ID" value="NZ_JALLGV010000008.1"/>
</dbReference>
<evidence type="ECO:0000313" key="1">
    <source>
        <dbReference type="EMBL" id="MFD1587992.1"/>
    </source>
</evidence>
<comment type="caution">
    <text evidence="1">The sequence shown here is derived from an EMBL/GenBank/DDBJ whole genome shotgun (WGS) entry which is preliminary data.</text>
</comment>
<sequence length="145" mass="15566">MPERVPSDHDAVDTHRATVERVGRTDRHKVVVPDAAADAVPSDEVVQVVFDEQTYHARVEQDLDGVPVFKGAYDTPTLARSPGDGENRLAEWVAGTSVAVGDSVLLDVVTDGFKFGLRAPGERAVYEATEPPNDSLASIARDLDG</sequence>
<keyword evidence="2" id="KW-1185">Reference proteome</keyword>
<dbReference type="EMBL" id="JBHUDJ010000006">
    <property type="protein sequence ID" value="MFD1587992.1"/>
    <property type="molecule type" value="Genomic_DNA"/>
</dbReference>
<dbReference type="Pfam" id="PF23424">
    <property type="entry name" value="DUF7112"/>
    <property type="match status" value="1"/>
</dbReference>
<name>A0ABD6CDH7_9EURY</name>
<protein>
    <submittedName>
        <fullName evidence="1">Uncharacterized protein</fullName>
    </submittedName>
</protein>
<dbReference type="InterPro" id="IPR055536">
    <property type="entry name" value="DUF7112"/>
</dbReference>
<gene>
    <name evidence="1" type="ORF">ACFR9U_13475</name>
</gene>
<organism evidence="1 2">
    <name type="scientific">Halorientalis brevis</name>
    <dbReference type="NCBI Taxonomy" id="1126241"/>
    <lineage>
        <taxon>Archaea</taxon>
        <taxon>Methanobacteriati</taxon>
        <taxon>Methanobacteriota</taxon>
        <taxon>Stenosarchaea group</taxon>
        <taxon>Halobacteria</taxon>
        <taxon>Halobacteriales</taxon>
        <taxon>Haloarculaceae</taxon>
        <taxon>Halorientalis</taxon>
    </lineage>
</organism>